<gene>
    <name evidence="1" type="ORF">L596_022117</name>
</gene>
<dbReference type="EMBL" id="AZBU02000007">
    <property type="protein sequence ID" value="TKR70048.1"/>
    <property type="molecule type" value="Genomic_DNA"/>
</dbReference>
<accession>A0A4U5MKT4</accession>
<reference evidence="1 2" key="1">
    <citation type="journal article" date="2015" name="Genome Biol.">
        <title>Comparative genomics of Steinernema reveals deeply conserved gene regulatory networks.</title>
        <authorList>
            <person name="Dillman A.R."/>
            <person name="Macchietto M."/>
            <person name="Porter C.F."/>
            <person name="Rogers A."/>
            <person name="Williams B."/>
            <person name="Antoshechkin I."/>
            <person name="Lee M.M."/>
            <person name="Goodwin Z."/>
            <person name="Lu X."/>
            <person name="Lewis E.E."/>
            <person name="Goodrich-Blair H."/>
            <person name="Stock S.P."/>
            <person name="Adams B.J."/>
            <person name="Sternberg P.W."/>
            <person name="Mortazavi A."/>
        </authorList>
    </citation>
    <scope>NUCLEOTIDE SEQUENCE [LARGE SCALE GENOMIC DNA]</scope>
    <source>
        <strain evidence="1 2">ALL</strain>
    </source>
</reference>
<sequence>MDESPFIFIQDVHRFLEHPDDHNLKQLESLLSSWNPDTSQAPRKIRIVLTLHFLSETELCHFSFVGMDHGRLLINPEQAENYEFKQVVLYEEIRMSNLEELEVLDHKWLNLLKKVLQNSSLPVQVDFTRSFATVPDTFGTLLDKVSRPYQIFTNTLNASTVKFVQNSIERGTLRNMILTNVYLRKDTFQMLQNWAMSACEKKLVLSLSVTSGMSFEKVVDRFVKIGSEEENKSVKMMIPYNYKAAFVGFPQFVARSLTCRANQMCFEKM</sequence>
<protein>
    <submittedName>
        <fullName evidence="1">Uncharacterized protein</fullName>
    </submittedName>
</protein>
<evidence type="ECO:0000313" key="1">
    <source>
        <dbReference type="EMBL" id="TKR70048.1"/>
    </source>
</evidence>
<name>A0A4U5MKT4_STECR</name>
<keyword evidence="2" id="KW-1185">Reference proteome</keyword>
<evidence type="ECO:0000313" key="2">
    <source>
        <dbReference type="Proteomes" id="UP000298663"/>
    </source>
</evidence>
<dbReference type="AlphaFoldDB" id="A0A4U5MKT4"/>
<reference evidence="1 2" key="2">
    <citation type="journal article" date="2019" name="G3 (Bethesda)">
        <title>Hybrid Assembly of the Genome of the Entomopathogenic Nematode Steinernema carpocapsae Identifies the X-Chromosome.</title>
        <authorList>
            <person name="Serra L."/>
            <person name="Macchietto M."/>
            <person name="Macias-Munoz A."/>
            <person name="McGill C.J."/>
            <person name="Rodriguez I.M."/>
            <person name="Rodriguez B."/>
            <person name="Murad R."/>
            <person name="Mortazavi A."/>
        </authorList>
    </citation>
    <scope>NUCLEOTIDE SEQUENCE [LARGE SCALE GENOMIC DNA]</scope>
    <source>
        <strain evidence="1 2">ALL</strain>
    </source>
</reference>
<comment type="caution">
    <text evidence="1">The sequence shown here is derived from an EMBL/GenBank/DDBJ whole genome shotgun (WGS) entry which is preliminary data.</text>
</comment>
<organism evidence="1 2">
    <name type="scientific">Steinernema carpocapsae</name>
    <name type="common">Entomopathogenic nematode</name>
    <dbReference type="NCBI Taxonomy" id="34508"/>
    <lineage>
        <taxon>Eukaryota</taxon>
        <taxon>Metazoa</taxon>
        <taxon>Ecdysozoa</taxon>
        <taxon>Nematoda</taxon>
        <taxon>Chromadorea</taxon>
        <taxon>Rhabditida</taxon>
        <taxon>Tylenchina</taxon>
        <taxon>Panagrolaimomorpha</taxon>
        <taxon>Strongyloidoidea</taxon>
        <taxon>Steinernematidae</taxon>
        <taxon>Steinernema</taxon>
    </lineage>
</organism>
<proteinExistence type="predicted"/>
<dbReference type="Proteomes" id="UP000298663">
    <property type="component" value="Unassembled WGS sequence"/>
</dbReference>